<comment type="function">
    <text evidence="9">Essential for recycling GMP and indirectly, cGMP.</text>
</comment>
<protein>
    <recommendedName>
        <fullName evidence="3 9">Guanylate kinase</fullName>
        <ecNumber evidence="2 9">2.7.4.8</ecNumber>
    </recommendedName>
    <alternativeName>
        <fullName evidence="8 9">GMP kinase</fullName>
    </alternativeName>
</protein>
<dbReference type="AlphaFoldDB" id="A0A6L9LD47"/>
<dbReference type="EMBL" id="JAAFZH010000017">
    <property type="protein sequence ID" value="NDU98474.1"/>
    <property type="molecule type" value="Genomic_DNA"/>
</dbReference>
<evidence type="ECO:0000256" key="8">
    <source>
        <dbReference type="ARBA" id="ARBA00030128"/>
    </source>
</evidence>
<dbReference type="InterPro" id="IPR008144">
    <property type="entry name" value="Guanylate_kin-like_dom"/>
</dbReference>
<comment type="catalytic activity">
    <reaction evidence="9">
        <text>GMP + ATP = GDP + ADP</text>
        <dbReference type="Rhea" id="RHEA:20780"/>
        <dbReference type="ChEBI" id="CHEBI:30616"/>
        <dbReference type="ChEBI" id="CHEBI:58115"/>
        <dbReference type="ChEBI" id="CHEBI:58189"/>
        <dbReference type="ChEBI" id="CHEBI:456216"/>
        <dbReference type="EC" id="2.7.4.8"/>
    </reaction>
</comment>
<evidence type="ECO:0000259" key="10">
    <source>
        <dbReference type="PROSITE" id="PS50052"/>
    </source>
</evidence>
<feature type="binding site" evidence="9">
    <location>
        <begin position="10"/>
        <end position="17"/>
    </location>
    <ligand>
        <name>ATP</name>
        <dbReference type="ChEBI" id="CHEBI:30616"/>
    </ligand>
</feature>
<comment type="subcellular location">
    <subcellularLocation>
        <location evidence="9">Cytoplasm</location>
    </subcellularLocation>
</comment>
<keyword evidence="12" id="KW-1185">Reference proteome</keyword>
<dbReference type="Gene3D" id="3.30.63.10">
    <property type="entry name" value="Guanylate Kinase phosphate binding domain"/>
    <property type="match status" value="1"/>
</dbReference>
<dbReference type="CDD" id="cd00071">
    <property type="entry name" value="GMPK"/>
    <property type="match status" value="1"/>
</dbReference>
<dbReference type="Gene3D" id="3.40.50.300">
    <property type="entry name" value="P-loop containing nucleotide triphosphate hydrolases"/>
    <property type="match status" value="1"/>
</dbReference>
<accession>A0A6L9LD47</accession>
<sequence>MDGKLIIFSAPSGSGKTTIVKHLLAENNNLGFSISACTRDRRGRSEENGKDYYFLSPEEFKQKIDENEFVEWEEVYTGAFYGTLKSEIERVWSTGKHVLFDVDVQGGLKLKEYYGEKALAVFVQVPDEETLRQRLIGRGSETEESLSKRLFKVHFEMSFKDRFDVILVNDDLTTSLKKAQELVNDFVRENKVPTKGIVI</sequence>
<evidence type="ECO:0000256" key="2">
    <source>
        <dbReference type="ARBA" id="ARBA00012961"/>
    </source>
</evidence>
<dbReference type="GO" id="GO:0005524">
    <property type="term" value="F:ATP binding"/>
    <property type="evidence" value="ECO:0007669"/>
    <property type="project" value="UniProtKB-UniRule"/>
</dbReference>
<keyword evidence="4 9" id="KW-0808">Transferase</keyword>
<keyword evidence="6 9" id="KW-0418">Kinase</keyword>
<dbReference type="PANTHER" id="PTHR23117">
    <property type="entry name" value="GUANYLATE KINASE-RELATED"/>
    <property type="match status" value="1"/>
</dbReference>
<evidence type="ECO:0000256" key="6">
    <source>
        <dbReference type="ARBA" id="ARBA00022777"/>
    </source>
</evidence>
<keyword evidence="7 9" id="KW-0067">ATP-binding</keyword>
<organism evidence="11 12">
    <name type="scientific">Spirosoma terrae</name>
    <dbReference type="NCBI Taxonomy" id="1968276"/>
    <lineage>
        <taxon>Bacteria</taxon>
        <taxon>Pseudomonadati</taxon>
        <taxon>Bacteroidota</taxon>
        <taxon>Cytophagia</taxon>
        <taxon>Cytophagales</taxon>
        <taxon>Cytophagaceae</taxon>
        <taxon>Spirosoma</taxon>
    </lineage>
</organism>
<dbReference type="Pfam" id="PF00625">
    <property type="entry name" value="Guanylate_kin"/>
    <property type="match status" value="1"/>
</dbReference>
<evidence type="ECO:0000256" key="4">
    <source>
        <dbReference type="ARBA" id="ARBA00022679"/>
    </source>
</evidence>
<evidence type="ECO:0000256" key="5">
    <source>
        <dbReference type="ARBA" id="ARBA00022741"/>
    </source>
</evidence>
<evidence type="ECO:0000256" key="1">
    <source>
        <dbReference type="ARBA" id="ARBA00005790"/>
    </source>
</evidence>
<comment type="caution">
    <text evidence="11">The sequence shown here is derived from an EMBL/GenBank/DDBJ whole genome shotgun (WGS) entry which is preliminary data.</text>
</comment>
<dbReference type="SMART" id="SM00072">
    <property type="entry name" value="GuKc"/>
    <property type="match status" value="1"/>
</dbReference>
<dbReference type="GO" id="GO:0004385">
    <property type="term" value="F:GMP kinase activity"/>
    <property type="evidence" value="ECO:0007669"/>
    <property type="project" value="UniProtKB-UniRule"/>
</dbReference>
<dbReference type="SUPFAM" id="SSF52540">
    <property type="entry name" value="P-loop containing nucleoside triphosphate hydrolases"/>
    <property type="match status" value="1"/>
</dbReference>
<evidence type="ECO:0000256" key="9">
    <source>
        <dbReference type="HAMAP-Rule" id="MF_00328"/>
    </source>
</evidence>
<dbReference type="EC" id="2.7.4.8" evidence="2 9"/>
<comment type="similarity">
    <text evidence="1 9">Belongs to the guanylate kinase family.</text>
</comment>
<evidence type="ECO:0000313" key="11">
    <source>
        <dbReference type="EMBL" id="NDU98474.1"/>
    </source>
</evidence>
<dbReference type="PANTHER" id="PTHR23117:SF13">
    <property type="entry name" value="GUANYLATE KINASE"/>
    <property type="match status" value="1"/>
</dbReference>
<evidence type="ECO:0000256" key="3">
    <source>
        <dbReference type="ARBA" id="ARBA00016296"/>
    </source>
</evidence>
<dbReference type="InterPro" id="IPR008145">
    <property type="entry name" value="GK/Ca_channel_bsu"/>
</dbReference>
<proteinExistence type="inferred from homology"/>
<gene>
    <name evidence="9 11" type="primary">gmk</name>
    <name evidence="11" type="ORF">GK108_26545</name>
</gene>
<dbReference type="Proteomes" id="UP000474175">
    <property type="component" value="Unassembled WGS sequence"/>
</dbReference>
<evidence type="ECO:0000256" key="7">
    <source>
        <dbReference type="ARBA" id="ARBA00022840"/>
    </source>
</evidence>
<dbReference type="GO" id="GO:0005829">
    <property type="term" value="C:cytosol"/>
    <property type="evidence" value="ECO:0007669"/>
    <property type="project" value="TreeGrafter"/>
</dbReference>
<dbReference type="InterPro" id="IPR027417">
    <property type="entry name" value="P-loop_NTPase"/>
</dbReference>
<dbReference type="HAMAP" id="MF_00328">
    <property type="entry name" value="Guanylate_kinase"/>
    <property type="match status" value="1"/>
</dbReference>
<reference evidence="11 12" key="1">
    <citation type="submission" date="2020-02" db="EMBL/GenBank/DDBJ databases">
        <title>Draft genome sequence of two Spirosoma agri KCTC 52727 and Spirosoma terrae KCTC 52035.</title>
        <authorList>
            <person name="Rojas J."/>
            <person name="Ambika Manirajan B."/>
            <person name="Suarez C."/>
            <person name="Ratering S."/>
            <person name="Schnell S."/>
        </authorList>
    </citation>
    <scope>NUCLEOTIDE SEQUENCE [LARGE SCALE GENOMIC DNA]</scope>
    <source>
        <strain evidence="11 12">KCTC 52035</strain>
    </source>
</reference>
<dbReference type="InterPro" id="IPR017665">
    <property type="entry name" value="Guanylate_kinase"/>
</dbReference>
<name>A0A6L9LD47_9BACT</name>
<dbReference type="RefSeq" id="WP_163954606.1">
    <property type="nucleotide sequence ID" value="NZ_JAAFZH010000017.1"/>
</dbReference>
<evidence type="ECO:0000313" key="12">
    <source>
        <dbReference type="Proteomes" id="UP000474175"/>
    </source>
</evidence>
<feature type="domain" description="Guanylate kinase-like" evidence="10">
    <location>
        <begin position="3"/>
        <end position="184"/>
    </location>
</feature>
<dbReference type="NCBIfam" id="TIGR03263">
    <property type="entry name" value="guanyl_kin"/>
    <property type="match status" value="1"/>
</dbReference>
<dbReference type="PROSITE" id="PS50052">
    <property type="entry name" value="GUANYLATE_KINASE_2"/>
    <property type="match status" value="1"/>
</dbReference>
<keyword evidence="5 9" id="KW-0547">Nucleotide-binding</keyword>
<keyword evidence="9" id="KW-0963">Cytoplasm</keyword>